<protein>
    <submittedName>
        <fullName evidence="2">Uncharacterized protein</fullName>
    </submittedName>
</protein>
<name>A0ABQ1P4M6_9BACI</name>
<dbReference type="RefSeq" id="WP_062445969.1">
    <property type="nucleotide sequence ID" value="NZ_BMCJ01000003.1"/>
</dbReference>
<feature type="compositionally biased region" description="Basic residues" evidence="1">
    <location>
        <begin position="50"/>
        <end position="67"/>
    </location>
</feature>
<evidence type="ECO:0000313" key="3">
    <source>
        <dbReference type="Proteomes" id="UP000619534"/>
    </source>
</evidence>
<feature type="region of interest" description="Disordered" evidence="1">
    <location>
        <begin position="39"/>
        <end position="67"/>
    </location>
</feature>
<organism evidence="2 3">
    <name type="scientific">Thalassobacillus devorans</name>
    <dbReference type="NCBI Taxonomy" id="279813"/>
    <lineage>
        <taxon>Bacteria</taxon>
        <taxon>Bacillati</taxon>
        <taxon>Bacillota</taxon>
        <taxon>Bacilli</taxon>
        <taxon>Bacillales</taxon>
        <taxon>Bacillaceae</taxon>
        <taxon>Thalassobacillus</taxon>
    </lineage>
</organism>
<evidence type="ECO:0000256" key="1">
    <source>
        <dbReference type="SAM" id="MobiDB-lite"/>
    </source>
</evidence>
<proteinExistence type="predicted"/>
<sequence length="67" mass="8297">MNKEEKERKRQELLKRYREKPSDKPIRWRTKERTMELMCKGPKLGPSRNSMKKREKKRKGICRFFKG</sequence>
<reference evidence="3" key="1">
    <citation type="journal article" date="2019" name="Int. J. Syst. Evol. Microbiol.">
        <title>The Global Catalogue of Microorganisms (GCM) 10K type strain sequencing project: providing services to taxonomists for standard genome sequencing and annotation.</title>
        <authorList>
            <consortium name="The Broad Institute Genomics Platform"/>
            <consortium name="The Broad Institute Genome Sequencing Center for Infectious Disease"/>
            <person name="Wu L."/>
            <person name="Ma J."/>
        </authorList>
    </citation>
    <scope>NUCLEOTIDE SEQUENCE [LARGE SCALE GENOMIC DNA]</scope>
    <source>
        <strain evidence="3">CCM 7282</strain>
    </source>
</reference>
<evidence type="ECO:0000313" key="2">
    <source>
        <dbReference type="EMBL" id="GGC89262.1"/>
    </source>
</evidence>
<gene>
    <name evidence="2" type="ORF">GCM10007216_20040</name>
</gene>
<keyword evidence="3" id="KW-1185">Reference proteome</keyword>
<accession>A0ABQ1P4M6</accession>
<dbReference type="Proteomes" id="UP000619534">
    <property type="component" value="Unassembled WGS sequence"/>
</dbReference>
<dbReference type="EMBL" id="BMCJ01000003">
    <property type="protein sequence ID" value="GGC89262.1"/>
    <property type="molecule type" value="Genomic_DNA"/>
</dbReference>
<feature type="region of interest" description="Disordered" evidence="1">
    <location>
        <begin position="1"/>
        <end position="22"/>
    </location>
</feature>
<comment type="caution">
    <text evidence="2">The sequence shown here is derived from an EMBL/GenBank/DDBJ whole genome shotgun (WGS) entry which is preliminary data.</text>
</comment>